<dbReference type="InterPro" id="IPR018062">
    <property type="entry name" value="HTH_AraC-typ_CS"/>
</dbReference>
<evidence type="ECO:0000256" key="1">
    <source>
        <dbReference type="ARBA" id="ARBA00023015"/>
    </source>
</evidence>
<dbReference type="GO" id="GO:0043565">
    <property type="term" value="F:sequence-specific DNA binding"/>
    <property type="evidence" value="ECO:0007669"/>
    <property type="project" value="InterPro"/>
</dbReference>
<dbReference type="Gene3D" id="1.10.10.60">
    <property type="entry name" value="Homeodomain-like"/>
    <property type="match status" value="2"/>
</dbReference>
<organism evidence="5 6">
    <name type="scientific">Niastella vici</name>
    <dbReference type="NCBI Taxonomy" id="1703345"/>
    <lineage>
        <taxon>Bacteria</taxon>
        <taxon>Pseudomonadati</taxon>
        <taxon>Bacteroidota</taxon>
        <taxon>Chitinophagia</taxon>
        <taxon>Chitinophagales</taxon>
        <taxon>Chitinophagaceae</taxon>
        <taxon>Niastella</taxon>
    </lineage>
</organism>
<evidence type="ECO:0000256" key="2">
    <source>
        <dbReference type="ARBA" id="ARBA00023125"/>
    </source>
</evidence>
<evidence type="ECO:0000313" key="5">
    <source>
        <dbReference type="EMBL" id="OQP60731.1"/>
    </source>
</evidence>
<keyword evidence="3" id="KW-0804">Transcription</keyword>
<dbReference type="PROSITE" id="PS00041">
    <property type="entry name" value="HTH_ARAC_FAMILY_1"/>
    <property type="match status" value="1"/>
</dbReference>
<dbReference type="STRING" id="1703345.A3860_32550"/>
<evidence type="ECO:0000313" key="6">
    <source>
        <dbReference type="Proteomes" id="UP000192796"/>
    </source>
</evidence>
<gene>
    <name evidence="5" type="ORF">A3860_32550</name>
</gene>
<dbReference type="SUPFAM" id="SSF46689">
    <property type="entry name" value="Homeodomain-like"/>
    <property type="match status" value="2"/>
</dbReference>
<keyword evidence="6" id="KW-1185">Reference proteome</keyword>
<dbReference type="SMART" id="SM00342">
    <property type="entry name" value="HTH_ARAC"/>
    <property type="match status" value="1"/>
</dbReference>
<dbReference type="PANTHER" id="PTHR43280">
    <property type="entry name" value="ARAC-FAMILY TRANSCRIPTIONAL REGULATOR"/>
    <property type="match status" value="1"/>
</dbReference>
<dbReference type="AlphaFoldDB" id="A0A1V9FR23"/>
<comment type="caution">
    <text evidence="5">The sequence shown here is derived from an EMBL/GenBank/DDBJ whole genome shotgun (WGS) entry which is preliminary data.</text>
</comment>
<evidence type="ECO:0000256" key="3">
    <source>
        <dbReference type="ARBA" id="ARBA00023163"/>
    </source>
</evidence>
<dbReference type="RefSeq" id="WP_081152620.1">
    <property type="nucleotide sequence ID" value="NZ_LVYD01000059.1"/>
</dbReference>
<accession>A0A1V9FR23</accession>
<feature type="domain" description="HTH araC/xylS-type" evidence="4">
    <location>
        <begin position="181"/>
        <end position="278"/>
    </location>
</feature>
<evidence type="ECO:0000259" key="4">
    <source>
        <dbReference type="PROSITE" id="PS01124"/>
    </source>
</evidence>
<dbReference type="PANTHER" id="PTHR43280:SF27">
    <property type="entry name" value="TRANSCRIPTIONAL REGULATOR MTLR"/>
    <property type="match status" value="1"/>
</dbReference>
<keyword evidence="1" id="KW-0805">Transcription regulation</keyword>
<name>A0A1V9FR23_9BACT</name>
<dbReference type="Pfam" id="PF12833">
    <property type="entry name" value="HTH_18"/>
    <property type="match status" value="1"/>
</dbReference>
<proteinExistence type="predicted"/>
<dbReference type="PROSITE" id="PS01124">
    <property type="entry name" value="HTH_ARAC_FAMILY_2"/>
    <property type="match status" value="1"/>
</dbReference>
<dbReference type="InterPro" id="IPR018060">
    <property type="entry name" value="HTH_AraC"/>
</dbReference>
<dbReference type="OrthoDB" id="745435at2"/>
<dbReference type="InterPro" id="IPR009057">
    <property type="entry name" value="Homeodomain-like_sf"/>
</dbReference>
<keyword evidence="2" id="KW-0238">DNA-binding</keyword>
<protein>
    <submittedName>
        <fullName evidence="5">AraC family transcriptional regulator</fullName>
    </submittedName>
</protein>
<reference evidence="5 6" key="1">
    <citation type="submission" date="2016-03" db="EMBL/GenBank/DDBJ databases">
        <title>Niastella vici sp. nov., isolated from farmland soil.</title>
        <authorList>
            <person name="Chen L."/>
            <person name="Wang D."/>
            <person name="Yang S."/>
            <person name="Wang G."/>
        </authorList>
    </citation>
    <scope>NUCLEOTIDE SEQUENCE [LARGE SCALE GENOMIC DNA]</scope>
    <source>
        <strain evidence="5 6">DJ57</strain>
    </source>
</reference>
<dbReference type="Proteomes" id="UP000192796">
    <property type="component" value="Unassembled WGS sequence"/>
</dbReference>
<dbReference type="GO" id="GO:0003700">
    <property type="term" value="F:DNA-binding transcription factor activity"/>
    <property type="evidence" value="ECO:0007669"/>
    <property type="project" value="InterPro"/>
</dbReference>
<sequence>MKAKLESITTDRDSSFRILLTPNLNEIFYWHFHPEYEIVYVETKSGFRHIGDHISKYEGSDLALIGPNIPHLNFDYGVKATVDTVVIQMKENFLGKDFFSLPEITAIKMLFEKAKSGVVFYGKTKKLAGEKLKQITSLPHFEQLITLLQVFNLLAKSNEIEILKARPIASASLLKEQQRLQKVYHFIEANYQSEIDVNAVAKLCNLTTAAFCRYFKKSTHYTFTDFLNQFRINQSKKILLQDKNVTEACYESGFANISYFNKTFKKVTGENPSAFKRRHLAE</sequence>
<dbReference type="EMBL" id="LVYD01000059">
    <property type="protein sequence ID" value="OQP60731.1"/>
    <property type="molecule type" value="Genomic_DNA"/>
</dbReference>